<gene>
    <name evidence="1" type="ORF">ACAOBT_LOCUS26183</name>
</gene>
<protein>
    <submittedName>
        <fullName evidence="1">Uncharacterized protein</fullName>
    </submittedName>
</protein>
<name>A0A9P0LTC2_ACAOB</name>
<reference evidence="1" key="1">
    <citation type="submission" date="2022-03" db="EMBL/GenBank/DDBJ databases">
        <authorList>
            <person name="Sayadi A."/>
        </authorList>
    </citation>
    <scope>NUCLEOTIDE SEQUENCE</scope>
</reference>
<evidence type="ECO:0000313" key="1">
    <source>
        <dbReference type="EMBL" id="CAH2001412.1"/>
    </source>
</evidence>
<comment type="caution">
    <text evidence="1">The sequence shown here is derived from an EMBL/GenBank/DDBJ whole genome shotgun (WGS) entry which is preliminary data.</text>
</comment>
<dbReference type="EMBL" id="CAKOFQ010007448">
    <property type="protein sequence ID" value="CAH2001412.1"/>
    <property type="molecule type" value="Genomic_DNA"/>
</dbReference>
<organism evidence="1 2">
    <name type="scientific">Acanthoscelides obtectus</name>
    <name type="common">Bean weevil</name>
    <name type="synonym">Bruchus obtectus</name>
    <dbReference type="NCBI Taxonomy" id="200917"/>
    <lineage>
        <taxon>Eukaryota</taxon>
        <taxon>Metazoa</taxon>
        <taxon>Ecdysozoa</taxon>
        <taxon>Arthropoda</taxon>
        <taxon>Hexapoda</taxon>
        <taxon>Insecta</taxon>
        <taxon>Pterygota</taxon>
        <taxon>Neoptera</taxon>
        <taxon>Endopterygota</taxon>
        <taxon>Coleoptera</taxon>
        <taxon>Polyphaga</taxon>
        <taxon>Cucujiformia</taxon>
        <taxon>Chrysomeloidea</taxon>
        <taxon>Chrysomelidae</taxon>
        <taxon>Bruchinae</taxon>
        <taxon>Bruchini</taxon>
        <taxon>Acanthoscelides</taxon>
    </lineage>
</organism>
<keyword evidence="2" id="KW-1185">Reference proteome</keyword>
<evidence type="ECO:0000313" key="2">
    <source>
        <dbReference type="Proteomes" id="UP001152888"/>
    </source>
</evidence>
<accession>A0A9P0LTC2</accession>
<sequence>MKGTLLVRNAKNRIFYVQGVKSTPSFVFSL</sequence>
<dbReference type="Proteomes" id="UP001152888">
    <property type="component" value="Unassembled WGS sequence"/>
</dbReference>
<dbReference type="AlphaFoldDB" id="A0A9P0LTC2"/>
<proteinExistence type="predicted"/>